<dbReference type="EC" id="1.-.-.-" evidence="12"/>
<comment type="similarity">
    <text evidence="3">In the N-terminal section; belongs to the NADH:flavin oxidoreductase/NADH oxidase family.</text>
</comment>
<dbReference type="InterPro" id="IPR023753">
    <property type="entry name" value="FAD/NAD-binding_dom"/>
</dbReference>
<dbReference type="GO" id="GO:0016491">
    <property type="term" value="F:oxidoreductase activity"/>
    <property type="evidence" value="ECO:0007669"/>
    <property type="project" value="UniProtKB-KW"/>
</dbReference>
<dbReference type="InterPro" id="IPR013785">
    <property type="entry name" value="Aldolase_TIM"/>
</dbReference>
<dbReference type="Pfam" id="PF00724">
    <property type="entry name" value="Oxidored_FMN"/>
    <property type="match status" value="1"/>
</dbReference>
<dbReference type="InterPro" id="IPR001155">
    <property type="entry name" value="OxRdtase_FMN_N"/>
</dbReference>
<accession>A0A162R2U0</accession>
<evidence type="ECO:0000256" key="9">
    <source>
        <dbReference type="ARBA" id="ARBA00023014"/>
    </source>
</evidence>
<dbReference type="RefSeq" id="WP_066629175.1">
    <property type="nucleotide sequence ID" value="NZ_FQXL01000045.1"/>
</dbReference>
<keyword evidence="4" id="KW-0285">Flavoprotein</keyword>
<dbReference type="Gene3D" id="3.40.50.720">
    <property type="entry name" value="NAD(P)-binding Rossmann-like Domain"/>
    <property type="match status" value="1"/>
</dbReference>
<evidence type="ECO:0000256" key="7">
    <source>
        <dbReference type="ARBA" id="ARBA00023002"/>
    </source>
</evidence>
<keyword evidence="5" id="KW-0288">FMN</keyword>
<evidence type="ECO:0000259" key="11">
    <source>
        <dbReference type="Pfam" id="PF07992"/>
    </source>
</evidence>
<dbReference type="STRING" id="1121326.CLMAG_52480"/>
<dbReference type="PATRIC" id="fig|1121326.3.peg.5306"/>
<keyword evidence="8" id="KW-0408">Iron</keyword>
<proteinExistence type="inferred from homology"/>
<evidence type="ECO:0000256" key="6">
    <source>
        <dbReference type="ARBA" id="ARBA00022723"/>
    </source>
</evidence>
<protein>
    <submittedName>
        <fullName evidence="12">NADH oxidase</fullName>
        <ecNumber evidence="12">1.-.-.-</ecNumber>
    </submittedName>
</protein>
<evidence type="ECO:0000256" key="8">
    <source>
        <dbReference type="ARBA" id="ARBA00023004"/>
    </source>
</evidence>
<dbReference type="Gene3D" id="3.20.20.70">
    <property type="entry name" value="Aldolase class I"/>
    <property type="match status" value="1"/>
</dbReference>
<dbReference type="InterPro" id="IPR036188">
    <property type="entry name" value="FAD/NAD-bd_sf"/>
</dbReference>
<dbReference type="GO" id="GO:0046872">
    <property type="term" value="F:metal ion binding"/>
    <property type="evidence" value="ECO:0007669"/>
    <property type="project" value="UniProtKB-KW"/>
</dbReference>
<feature type="domain" description="FAD/NAD(P)-binding" evidence="11">
    <location>
        <begin position="389"/>
        <end position="616"/>
    </location>
</feature>
<dbReference type="PANTHER" id="PTHR42917:SF2">
    <property type="entry name" value="2,4-DIENOYL-COA REDUCTASE [(2E)-ENOYL-COA-PRODUCING]"/>
    <property type="match status" value="1"/>
</dbReference>
<dbReference type="Pfam" id="PF07992">
    <property type="entry name" value="Pyr_redox_2"/>
    <property type="match status" value="1"/>
</dbReference>
<dbReference type="Proteomes" id="UP000076603">
    <property type="component" value="Unassembled WGS sequence"/>
</dbReference>
<keyword evidence="13" id="KW-1185">Reference proteome</keyword>
<dbReference type="OrthoDB" id="9772736at2"/>
<evidence type="ECO:0000259" key="10">
    <source>
        <dbReference type="Pfam" id="PF00724"/>
    </source>
</evidence>
<dbReference type="EMBL" id="LWAE01000009">
    <property type="protein sequence ID" value="KZL89344.1"/>
    <property type="molecule type" value="Genomic_DNA"/>
</dbReference>
<gene>
    <name evidence="12" type="ORF">CLMAG_52480</name>
</gene>
<comment type="caution">
    <text evidence="12">The sequence shown here is derived from an EMBL/GenBank/DDBJ whole genome shotgun (WGS) entry which is preliminary data.</text>
</comment>
<dbReference type="GO" id="GO:0051536">
    <property type="term" value="F:iron-sulfur cluster binding"/>
    <property type="evidence" value="ECO:0007669"/>
    <property type="project" value="UniProtKB-KW"/>
</dbReference>
<keyword evidence="7 12" id="KW-0560">Oxidoreductase</keyword>
<dbReference type="SUPFAM" id="SSF51905">
    <property type="entry name" value="FAD/NAD(P)-binding domain"/>
    <property type="match status" value="1"/>
</dbReference>
<evidence type="ECO:0000256" key="2">
    <source>
        <dbReference type="ARBA" id="ARBA00001966"/>
    </source>
</evidence>
<dbReference type="InterPro" id="IPR051793">
    <property type="entry name" value="NADH:flavin_oxidoreductase"/>
</dbReference>
<comment type="cofactor">
    <cofactor evidence="1">
        <name>FMN</name>
        <dbReference type="ChEBI" id="CHEBI:58210"/>
    </cofactor>
</comment>
<evidence type="ECO:0000256" key="5">
    <source>
        <dbReference type="ARBA" id="ARBA00022643"/>
    </source>
</evidence>
<keyword evidence="9" id="KW-0411">Iron-sulfur</keyword>
<dbReference type="GO" id="GO:0010181">
    <property type="term" value="F:FMN binding"/>
    <property type="evidence" value="ECO:0007669"/>
    <property type="project" value="InterPro"/>
</dbReference>
<sequence length="649" mass="70604">MNQYYPNLGSTIKIAGLTLKNRMIGSPISTPEIGPDENLTRDNIAFYGLRAKGGAAVITVSEGIVHSSTGKSHTKHILLDNRMSLPSLTELASMIHRHNCFASIELSHGGKFAGKRSQSKGQDKRFGPIDEIWPDGTHVYEMPEELILEIADSFGKAAAMVKEAGFDIVLVHGGHGWLLCQFMSPNTNKRTDKWGGSFENRMRFPLLCVEKIREAVGPNFPIEFRMSGEEYTEGGYDINYGVEIAKALDGKVDIIHVSAGVHENRDAFIITHPSIFIEHGCNVHLAAEIKKHVKTPVATLGGLNDPDMMEDIISSGKADIVEMGRQLMADPFFPEKALTGRKDDITKCCRCFSCFGAYLTTRTTVCALNPMIGREREHEAAFAISTPKKVLIAGGGPAGMSAALQASARGHEVILFEKNSRLGGALLCEEYIPFKQDLYNYSQLLAKRLAETNVEVRLNTELTPELGKELNADIIMCAVGTVPVVPPISGIDTSDKIVGLDAIHQPRPAVGDKVVILGGGLIGTETAIYLDNLGKDVTVVEMRNAYAPDTSEMHKIALEVTLRKGNVEMHLNTRAREVTDEGLLCIDENGNEVLYPADTILVAAGMKPNSASVEALRYAAPRFFQIGDCVKVGKILEAVHGGYYGALDI</sequence>
<dbReference type="AlphaFoldDB" id="A0A162R2U0"/>
<keyword evidence="6" id="KW-0479">Metal-binding</keyword>
<evidence type="ECO:0000256" key="1">
    <source>
        <dbReference type="ARBA" id="ARBA00001917"/>
    </source>
</evidence>
<organism evidence="12 13">
    <name type="scientific">Clostridium magnum DSM 2767</name>
    <dbReference type="NCBI Taxonomy" id="1121326"/>
    <lineage>
        <taxon>Bacteria</taxon>
        <taxon>Bacillati</taxon>
        <taxon>Bacillota</taxon>
        <taxon>Clostridia</taxon>
        <taxon>Eubacteriales</taxon>
        <taxon>Clostridiaceae</taxon>
        <taxon>Clostridium</taxon>
    </lineage>
</organism>
<dbReference type="CDD" id="cd02803">
    <property type="entry name" value="OYE_like_FMN_family"/>
    <property type="match status" value="1"/>
</dbReference>
<evidence type="ECO:0000313" key="13">
    <source>
        <dbReference type="Proteomes" id="UP000076603"/>
    </source>
</evidence>
<evidence type="ECO:0000256" key="3">
    <source>
        <dbReference type="ARBA" id="ARBA00011048"/>
    </source>
</evidence>
<dbReference type="PANTHER" id="PTHR42917">
    <property type="entry name" value="2,4-DIENOYL-COA REDUCTASE"/>
    <property type="match status" value="1"/>
</dbReference>
<dbReference type="Gene3D" id="3.50.50.60">
    <property type="entry name" value="FAD/NAD(P)-binding domain"/>
    <property type="match status" value="1"/>
</dbReference>
<feature type="domain" description="NADH:flavin oxidoreductase/NADH oxidase N-terminal" evidence="10">
    <location>
        <begin position="12"/>
        <end position="343"/>
    </location>
</feature>
<dbReference type="SUPFAM" id="SSF51395">
    <property type="entry name" value="FMN-linked oxidoreductases"/>
    <property type="match status" value="1"/>
</dbReference>
<comment type="cofactor">
    <cofactor evidence="2">
        <name>[4Fe-4S] cluster</name>
        <dbReference type="ChEBI" id="CHEBI:49883"/>
    </cofactor>
</comment>
<name>A0A162R2U0_9CLOT</name>
<dbReference type="PRINTS" id="PR00368">
    <property type="entry name" value="FADPNR"/>
</dbReference>
<evidence type="ECO:0000256" key="4">
    <source>
        <dbReference type="ARBA" id="ARBA00022630"/>
    </source>
</evidence>
<reference evidence="12 13" key="1">
    <citation type="submission" date="2016-04" db="EMBL/GenBank/DDBJ databases">
        <title>Genome sequence of Clostridium magnum DSM 2767.</title>
        <authorList>
            <person name="Poehlein A."/>
            <person name="Uhlig R."/>
            <person name="Fischer R."/>
            <person name="Bahl H."/>
            <person name="Daniel R."/>
        </authorList>
    </citation>
    <scope>NUCLEOTIDE SEQUENCE [LARGE SCALE GENOMIC DNA]</scope>
    <source>
        <strain evidence="12 13">DSM 2767</strain>
    </source>
</reference>
<dbReference type="PRINTS" id="PR00469">
    <property type="entry name" value="PNDRDTASEII"/>
</dbReference>
<evidence type="ECO:0000313" key="12">
    <source>
        <dbReference type="EMBL" id="KZL89344.1"/>
    </source>
</evidence>